<evidence type="ECO:0008006" key="3">
    <source>
        <dbReference type="Google" id="ProtNLM"/>
    </source>
</evidence>
<evidence type="ECO:0000313" key="1">
    <source>
        <dbReference type="EMBL" id="KAL0485222.1"/>
    </source>
</evidence>
<dbReference type="AlphaFoldDB" id="A0AAW2Z5Y0"/>
<sequence length="183" mass="21609">MSEYIFIPDILSVVLTFLPRNPECYCTLRLINKSTKLWVDRDDNWEDIWYERFPGSRGIICCDFFRSYIMMRSYITKLPKTSLKIIAVGFQRSSDNYLKMKYIICGEEVSVYVRFLQEMWAVEGHNIDGFIISQEAQIHFSIDPLLCVYVDGASDEDIKKCLKNLLTKIFEHKNNFIDVYHTL</sequence>
<proteinExistence type="predicted"/>
<organism evidence="1 2">
    <name type="scientific">Acrasis kona</name>
    <dbReference type="NCBI Taxonomy" id="1008807"/>
    <lineage>
        <taxon>Eukaryota</taxon>
        <taxon>Discoba</taxon>
        <taxon>Heterolobosea</taxon>
        <taxon>Tetramitia</taxon>
        <taxon>Eutetramitia</taxon>
        <taxon>Acrasidae</taxon>
        <taxon>Acrasis</taxon>
    </lineage>
</organism>
<protein>
    <recommendedName>
        <fullName evidence="3">F-box domain-containing protein</fullName>
    </recommendedName>
</protein>
<evidence type="ECO:0000313" key="2">
    <source>
        <dbReference type="Proteomes" id="UP001431209"/>
    </source>
</evidence>
<dbReference type="EMBL" id="JAOPGA020001121">
    <property type="protein sequence ID" value="KAL0485222.1"/>
    <property type="molecule type" value="Genomic_DNA"/>
</dbReference>
<reference evidence="1 2" key="1">
    <citation type="submission" date="2024-03" db="EMBL/GenBank/DDBJ databases">
        <title>The Acrasis kona genome and developmental transcriptomes reveal deep origins of eukaryotic multicellular pathways.</title>
        <authorList>
            <person name="Sheikh S."/>
            <person name="Fu C.-J."/>
            <person name="Brown M.W."/>
            <person name="Baldauf S.L."/>
        </authorList>
    </citation>
    <scope>NUCLEOTIDE SEQUENCE [LARGE SCALE GENOMIC DNA]</scope>
    <source>
        <strain evidence="1 2">ATCC MYA-3509</strain>
    </source>
</reference>
<keyword evidence="2" id="KW-1185">Reference proteome</keyword>
<name>A0AAW2Z5Y0_9EUKA</name>
<accession>A0AAW2Z5Y0</accession>
<dbReference type="Proteomes" id="UP001431209">
    <property type="component" value="Unassembled WGS sequence"/>
</dbReference>
<gene>
    <name evidence="1" type="ORF">AKO1_004267</name>
</gene>
<comment type="caution">
    <text evidence="1">The sequence shown here is derived from an EMBL/GenBank/DDBJ whole genome shotgun (WGS) entry which is preliminary data.</text>
</comment>